<feature type="compositionally biased region" description="Basic and acidic residues" evidence="1">
    <location>
        <begin position="266"/>
        <end position="280"/>
    </location>
</feature>
<dbReference type="InterPro" id="IPR013898">
    <property type="entry name" value="Atg43"/>
</dbReference>
<dbReference type="Pfam" id="PF19798">
    <property type="entry name" value="Sulfotransfer_5"/>
    <property type="match status" value="1"/>
</dbReference>
<dbReference type="SUPFAM" id="SSF52540">
    <property type="entry name" value="P-loop containing nucleoside triphosphate hydrolases"/>
    <property type="match status" value="1"/>
</dbReference>
<evidence type="ECO:0000313" key="3">
    <source>
        <dbReference type="Proteomes" id="UP000073492"/>
    </source>
</evidence>
<sequence>MAGGMEDAAIQFAETVQTASINRNPDPNRDLAPETSVDKKVPVQFDDAADVISEAEDVGEDEVPISVLRPLPEEPRAPKHLQLPDLRFEQSYLKSISQTNDWRVIAYITIKDQVLMPMVQGAAYALLIAWWRHSNIAVKFSGQTIGAKIRRWWWGVNNWTIPEDTESNIQTIHEPFGDAFYYGPERLGTRFENDEEARQKSGFAESTFKTIMDRIEREAAEGKRVFIKDITHYLLPPNKAPARLAPSLKKLKRGVGTDGGSSSEDSDGKDADVVASDHDSGVVVTPAGSPSRSPASPPKSPPFPYEASEAEDNNPTVVPREILEKFHFTFLIRHPKNAIPSYYRCCIPPLVERTGFTPFMPEEAGYDELRRLFDYLKDTGIVGPKVCGANDGKTLKPDQVEICVIDADDMLDDPEGILKQYCESIGVDFSDAMLQWDSEEAHAFAKEQFEKWNGFHDDAINSTDLKPRQHKKAPKSDEQLYSEWVGKYGQEAADMIKKTVAENVADYEYLKQFAIPQKRQD</sequence>
<dbReference type="InterPro" id="IPR027417">
    <property type="entry name" value="P-loop_NTPase"/>
</dbReference>
<keyword evidence="3" id="KW-1185">Reference proteome</keyword>
<accession>A0A139IML0</accession>
<feature type="region of interest" description="Disordered" evidence="1">
    <location>
        <begin position="18"/>
        <end position="40"/>
    </location>
</feature>
<dbReference type="Gene3D" id="3.40.50.300">
    <property type="entry name" value="P-loop containing nucleotide triphosphate hydrolases"/>
    <property type="match status" value="1"/>
</dbReference>
<proteinExistence type="predicted"/>
<name>A0A139IML0_9PEZI</name>
<dbReference type="PANTHER" id="PTHR38699:SF1">
    <property type="entry name" value="MITOPHAGY RECEPTOR ATG43"/>
    <property type="match status" value="1"/>
</dbReference>
<organism evidence="2 3">
    <name type="scientific">Pseudocercospora musae</name>
    <dbReference type="NCBI Taxonomy" id="113226"/>
    <lineage>
        <taxon>Eukaryota</taxon>
        <taxon>Fungi</taxon>
        <taxon>Dikarya</taxon>
        <taxon>Ascomycota</taxon>
        <taxon>Pezizomycotina</taxon>
        <taxon>Dothideomycetes</taxon>
        <taxon>Dothideomycetidae</taxon>
        <taxon>Mycosphaerellales</taxon>
        <taxon>Mycosphaerellaceae</taxon>
        <taxon>Pseudocercospora</taxon>
    </lineage>
</organism>
<dbReference type="OrthoDB" id="2405944at2759"/>
<evidence type="ECO:0008006" key="4">
    <source>
        <dbReference type="Google" id="ProtNLM"/>
    </source>
</evidence>
<feature type="compositionally biased region" description="Basic and acidic residues" evidence="1">
    <location>
        <begin position="26"/>
        <end position="40"/>
    </location>
</feature>
<dbReference type="AlphaFoldDB" id="A0A139IML0"/>
<gene>
    <name evidence="2" type="ORF">AC579_5512</name>
</gene>
<dbReference type="EMBL" id="LFZO01000048">
    <property type="protein sequence ID" value="KXT15905.1"/>
    <property type="molecule type" value="Genomic_DNA"/>
</dbReference>
<dbReference type="Pfam" id="PF08589">
    <property type="entry name" value="ATG43"/>
    <property type="match status" value="1"/>
</dbReference>
<reference evidence="2 3" key="1">
    <citation type="submission" date="2015-07" db="EMBL/GenBank/DDBJ databases">
        <title>Comparative genomics of the Sigatoka disease complex on banana suggests a link between parallel evolutionary changes in Pseudocercospora fijiensis and Pseudocercospora eumusae and increased virulence on the banana host.</title>
        <authorList>
            <person name="Chang T.-C."/>
            <person name="Salvucci A."/>
            <person name="Crous P.W."/>
            <person name="Stergiopoulos I."/>
        </authorList>
    </citation>
    <scope>NUCLEOTIDE SEQUENCE [LARGE SCALE GENOMIC DNA]</scope>
    <source>
        <strain evidence="2 3">CBS 116634</strain>
    </source>
</reference>
<dbReference type="Proteomes" id="UP000073492">
    <property type="component" value="Unassembled WGS sequence"/>
</dbReference>
<dbReference type="STRING" id="113226.A0A139IML0"/>
<feature type="compositionally biased region" description="Pro residues" evidence="1">
    <location>
        <begin position="295"/>
        <end position="304"/>
    </location>
</feature>
<dbReference type="PANTHER" id="PTHR38699">
    <property type="entry name" value="CHROMOSOME 1, WHOLE GENOME SHOTGUN SEQUENCE"/>
    <property type="match status" value="1"/>
</dbReference>
<protein>
    <recommendedName>
        <fullName evidence="4">Sulfotransferase domain-containing protein</fullName>
    </recommendedName>
</protein>
<feature type="region of interest" description="Disordered" evidence="1">
    <location>
        <begin position="252"/>
        <end position="314"/>
    </location>
</feature>
<evidence type="ECO:0000256" key="1">
    <source>
        <dbReference type="SAM" id="MobiDB-lite"/>
    </source>
</evidence>
<dbReference type="GO" id="GO:0140580">
    <property type="term" value="F:mitochondrion autophagosome adaptor activity"/>
    <property type="evidence" value="ECO:0007669"/>
    <property type="project" value="InterPro"/>
</dbReference>
<dbReference type="GO" id="GO:0000423">
    <property type="term" value="P:mitophagy"/>
    <property type="evidence" value="ECO:0007669"/>
    <property type="project" value="InterPro"/>
</dbReference>
<evidence type="ECO:0000313" key="2">
    <source>
        <dbReference type="EMBL" id="KXT15905.1"/>
    </source>
</evidence>
<comment type="caution">
    <text evidence="2">The sequence shown here is derived from an EMBL/GenBank/DDBJ whole genome shotgun (WGS) entry which is preliminary data.</text>
</comment>